<dbReference type="KEGG" id="ovi:T265_09610"/>
<name>A0A074Z596_OPIVI</name>
<accession>A0A074Z596</accession>
<dbReference type="CTD" id="20323778"/>
<organism evidence="2 3">
    <name type="scientific">Opisthorchis viverrini</name>
    <name type="common">Southeast Asian liver fluke</name>
    <dbReference type="NCBI Taxonomy" id="6198"/>
    <lineage>
        <taxon>Eukaryota</taxon>
        <taxon>Metazoa</taxon>
        <taxon>Spiralia</taxon>
        <taxon>Lophotrochozoa</taxon>
        <taxon>Platyhelminthes</taxon>
        <taxon>Trematoda</taxon>
        <taxon>Digenea</taxon>
        <taxon>Opisthorchiida</taxon>
        <taxon>Opisthorchiata</taxon>
        <taxon>Opisthorchiidae</taxon>
        <taxon>Opisthorchis</taxon>
    </lineage>
</organism>
<evidence type="ECO:0000313" key="3">
    <source>
        <dbReference type="Proteomes" id="UP000054324"/>
    </source>
</evidence>
<gene>
    <name evidence="2" type="ORF">T265_09610</name>
</gene>
<proteinExistence type="predicted"/>
<dbReference type="RefSeq" id="XP_009173995.1">
    <property type="nucleotide sequence ID" value="XM_009175731.1"/>
</dbReference>
<keyword evidence="1" id="KW-1133">Transmembrane helix</keyword>
<dbReference type="Proteomes" id="UP000054324">
    <property type="component" value="Unassembled WGS sequence"/>
</dbReference>
<dbReference type="EMBL" id="KL596909">
    <property type="protein sequence ID" value="KER22243.1"/>
    <property type="molecule type" value="Genomic_DNA"/>
</dbReference>
<keyword evidence="1" id="KW-0472">Membrane</keyword>
<keyword evidence="1" id="KW-0812">Transmembrane</keyword>
<dbReference type="AlphaFoldDB" id="A0A074Z596"/>
<reference evidence="2 3" key="1">
    <citation type="submission" date="2013-11" db="EMBL/GenBank/DDBJ databases">
        <title>Opisthorchis viverrini - life in the bile duct.</title>
        <authorList>
            <person name="Young N.D."/>
            <person name="Nagarajan N."/>
            <person name="Lin S.J."/>
            <person name="Korhonen P.K."/>
            <person name="Jex A.R."/>
            <person name="Hall R.S."/>
            <person name="Safavi-Hemami H."/>
            <person name="Kaewkong W."/>
            <person name="Bertrand D."/>
            <person name="Gao S."/>
            <person name="Seet Q."/>
            <person name="Wongkham S."/>
            <person name="Teh B.T."/>
            <person name="Wongkham C."/>
            <person name="Intapan P.M."/>
            <person name="Maleewong W."/>
            <person name="Yang X."/>
            <person name="Hu M."/>
            <person name="Wang Z."/>
            <person name="Hofmann A."/>
            <person name="Sternberg P.W."/>
            <person name="Tan P."/>
            <person name="Wang J."/>
            <person name="Gasser R.B."/>
        </authorList>
    </citation>
    <scope>NUCLEOTIDE SEQUENCE [LARGE SCALE GENOMIC DNA]</scope>
</reference>
<dbReference type="GeneID" id="20323778"/>
<keyword evidence="3" id="KW-1185">Reference proteome</keyword>
<sequence length="204" mass="23683">MTDDKHDYCSGSSCILRFVLFIYLVPSFQIISQVIWSIPTTLRASKHTLLISSAFRLYIYRDIPNIVPTETRGGLVQHIQFFKKNIINKRFIWVPATLRTKLLFHTNFQTRKVFSPVMFLSAFVQNTGDHPQRTVGPVAHDTENKEHAVYDRATSRASTQVNLVFTGDSSESLVYDVFQLNVLYPGRLMFQLARYSRHRRIFFS</sequence>
<protein>
    <submittedName>
        <fullName evidence="2">Uncharacterized protein</fullName>
    </submittedName>
</protein>
<evidence type="ECO:0000313" key="2">
    <source>
        <dbReference type="EMBL" id="KER22243.1"/>
    </source>
</evidence>
<evidence type="ECO:0000256" key="1">
    <source>
        <dbReference type="SAM" id="Phobius"/>
    </source>
</evidence>
<feature type="transmembrane region" description="Helical" evidence="1">
    <location>
        <begin position="15"/>
        <end position="36"/>
    </location>
</feature>